<feature type="transmembrane region" description="Helical" evidence="9">
    <location>
        <begin position="38"/>
        <end position="58"/>
    </location>
</feature>
<feature type="transmembrane region" description="Helical" evidence="9">
    <location>
        <begin position="64"/>
        <end position="82"/>
    </location>
</feature>
<dbReference type="AlphaFoldDB" id="A0A7L5BX11"/>
<evidence type="ECO:0000256" key="2">
    <source>
        <dbReference type="ARBA" id="ARBA00022448"/>
    </source>
</evidence>
<dbReference type="PANTHER" id="PTHR30561:SF1">
    <property type="entry name" value="MULTIDRUG TRANSPORTER EMRE"/>
    <property type="match status" value="1"/>
</dbReference>
<dbReference type="GO" id="GO:0031460">
    <property type="term" value="P:glycine betaine transport"/>
    <property type="evidence" value="ECO:0007669"/>
    <property type="project" value="TreeGrafter"/>
</dbReference>
<accession>A0A7L5BX11</accession>
<keyword evidence="11" id="KW-1185">Reference proteome</keyword>
<gene>
    <name evidence="10" type="ORF">G5B40_02610</name>
</gene>
<evidence type="ECO:0000313" key="10">
    <source>
        <dbReference type="EMBL" id="QIE54424.1"/>
    </source>
</evidence>
<proteinExistence type="inferred from homology"/>
<dbReference type="GO" id="GO:0015220">
    <property type="term" value="F:choline transmembrane transporter activity"/>
    <property type="evidence" value="ECO:0007669"/>
    <property type="project" value="TreeGrafter"/>
</dbReference>
<dbReference type="GO" id="GO:0015297">
    <property type="term" value="F:antiporter activity"/>
    <property type="evidence" value="ECO:0007669"/>
    <property type="project" value="TreeGrafter"/>
</dbReference>
<feature type="transmembrane region" description="Helical" evidence="9">
    <location>
        <begin position="89"/>
        <end position="108"/>
    </location>
</feature>
<reference evidence="10 11" key="1">
    <citation type="submission" date="2020-02" db="EMBL/GenBank/DDBJ databases">
        <title>complete genome sequence of Rhodobacteraceae bacterium.</title>
        <authorList>
            <person name="Park J."/>
            <person name="Kim Y.-S."/>
            <person name="Kim K.-H."/>
        </authorList>
    </citation>
    <scope>NUCLEOTIDE SEQUENCE [LARGE SCALE GENOMIC DNA]</scope>
    <source>
        <strain evidence="10 11">RR4-56</strain>
    </source>
</reference>
<dbReference type="InterPro" id="IPR037185">
    <property type="entry name" value="EmrE-like"/>
</dbReference>
<sequence length="114" mass="11998">MPPVFASYLALGGAILCEVTGSALLLKSEQFTRVAPTVLMALFYIGSFYLLSLALRSIPLGVAYAIWAGLGVVLTAAISTLFFRQSFDLAAWVGIGFIVTGVVILNGVSRSTGH</sequence>
<organism evidence="10 11">
    <name type="scientific">Pikeienuella piscinae</name>
    <dbReference type="NCBI Taxonomy" id="2748098"/>
    <lineage>
        <taxon>Bacteria</taxon>
        <taxon>Pseudomonadati</taxon>
        <taxon>Pseudomonadota</taxon>
        <taxon>Alphaproteobacteria</taxon>
        <taxon>Rhodobacterales</taxon>
        <taxon>Paracoccaceae</taxon>
        <taxon>Pikeienuella</taxon>
    </lineage>
</organism>
<keyword evidence="4 8" id="KW-0812">Transmembrane</keyword>
<dbReference type="KEGG" id="hdh:G5B40_02610"/>
<dbReference type="InterPro" id="IPR045324">
    <property type="entry name" value="Small_multidrug_res"/>
</dbReference>
<dbReference type="FunFam" id="1.10.3730.20:FF:000001">
    <property type="entry name" value="Quaternary ammonium compound resistance transporter SugE"/>
    <property type="match status" value="1"/>
</dbReference>
<keyword evidence="6 9" id="KW-0472">Membrane</keyword>
<dbReference type="SUPFAM" id="SSF103481">
    <property type="entry name" value="Multidrug resistance efflux transporter EmrE"/>
    <property type="match status" value="1"/>
</dbReference>
<keyword evidence="2" id="KW-0813">Transport</keyword>
<evidence type="ECO:0000256" key="6">
    <source>
        <dbReference type="ARBA" id="ARBA00023136"/>
    </source>
</evidence>
<keyword evidence="5 9" id="KW-1133">Transmembrane helix</keyword>
<dbReference type="EMBL" id="CP049056">
    <property type="protein sequence ID" value="QIE54424.1"/>
    <property type="molecule type" value="Genomic_DNA"/>
</dbReference>
<dbReference type="Proteomes" id="UP000503336">
    <property type="component" value="Chromosome"/>
</dbReference>
<comment type="similarity">
    <text evidence="7 8">Belongs to the drug/metabolite transporter (DMT) superfamily. Small multidrug resistance (SMR) (TC 2.A.7.1) family.</text>
</comment>
<protein>
    <submittedName>
        <fullName evidence="10">Multidrug efflux SMR transporter</fullName>
    </submittedName>
</protein>
<dbReference type="RefSeq" id="WP_165094631.1">
    <property type="nucleotide sequence ID" value="NZ_CP049056.1"/>
</dbReference>
<dbReference type="GO" id="GO:0015199">
    <property type="term" value="F:amino-acid betaine transmembrane transporter activity"/>
    <property type="evidence" value="ECO:0007669"/>
    <property type="project" value="TreeGrafter"/>
</dbReference>
<dbReference type="PANTHER" id="PTHR30561">
    <property type="entry name" value="SMR FAMILY PROTON-DEPENDENT DRUG EFFLUX TRANSPORTER SUGE"/>
    <property type="match status" value="1"/>
</dbReference>
<feature type="transmembrane region" description="Helical" evidence="9">
    <location>
        <begin position="6"/>
        <end position="26"/>
    </location>
</feature>
<evidence type="ECO:0000256" key="4">
    <source>
        <dbReference type="ARBA" id="ARBA00022692"/>
    </source>
</evidence>
<evidence type="ECO:0000313" key="11">
    <source>
        <dbReference type="Proteomes" id="UP000503336"/>
    </source>
</evidence>
<evidence type="ECO:0000256" key="8">
    <source>
        <dbReference type="RuleBase" id="RU003942"/>
    </source>
</evidence>
<keyword evidence="3" id="KW-1003">Cell membrane</keyword>
<evidence type="ECO:0000256" key="3">
    <source>
        <dbReference type="ARBA" id="ARBA00022475"/>
    </source>
</evidence>
<dbReference type="GO" id="GO:1990961">
    <property type="term" value="P:xenobiotic detoxification by transmembrane export across the plasma membrane"/>
    <property type="evidence" value="ECO:0007669"/>
    <property type="project" value="UniProtKB-ARBA"/>
</dbReference>
<dbReference type="Gene3D" id="1.10.3730.20">
    <property type="match status" value="1"/>
</dbReference>
<dbReference type="GO" id="GO:0005886">
    <property type="term" value="C:plasma membrane"/>
    <property type="evidence" value="ECO:0007669"/>
    <property type="project" value="UniProtKB-SubCell"/>
</dbReference>
<evidence type="ECO:0000256" key="9">
    <source>
        <dbReference type="SAM" id="Phobius"/>
    </source>
</evidence>
<evidence type="ECO:0000256" key="1">
    <source>
        <dbReference type="ARBA" id="ARBA00004651"/>
    </source>
</evidence>
<name>A0A7L5BX11_9RHOB</name>
<dbReference type="InterPro" id="IPR000390">
    <property type="entry name" value="Small_drug/metabolite_transptr"/>
</dbReference>
<comment type="subcellular location">
    <subcellularLocation>
        <location evidence="1 8">Cell membrane</location>
        <topology evidence="1 8">Multi-pass membrane protein</topology>
    </subcellularLocation>
</comment>
<evidence type="ECO:0000256" key="5">
    <source>
        <dbReference type="ARBA" id="ARBA00022989"/>
    </source>
</evidence>
<evidence type="ECO:0000256" key="7">
    <source>
        <dbReference type="ARBA" id="ARBA00038032"/>
    </source>
</evidence>
<dbReference type="Pfam" id="PF00893">
    <property type="entry name" value="Multi_Drug_Res"/>
    <property type="match status" value="1"/>
</dbReference>